<accession>A0A6A6QPN3</accession>
<dbReference type="InterPro" id="IPR046623">
    <property type="entry name" value="DUF6536"/>
</dbReference>
<evidence type="ECO:0000313" key="3">
    <source>
        <dbReference type="EMBL" id="KAF2494478.1"/>
    </source>
</evidence>
<keyword evidence="4" id="KW-1185">Reference proteome</keyword>
<protein>
    <recommendedName>
        <fullName evidence="2">DUF6536 domain-containing protein</fullName>
    </recommendedName>
</protein>
<feature type="non-terminal residue" evidence="3">
    <location>
        <position position="1"/>
    </location>
</feature>
<feature type="domain" description="DUF6536" evidence="2">
    <location>
        <begin position="2"/>
        <end position="147"/>
    </location>
</feature>
<dbReference type="EMBL" id="MU004190">
    <property type="protein sequence ID" value="KAF2494478.1"/>
    <property type="molecule type" value="Genomic_DNA"/>
</dbReference>
<feature type="transmembrane region" description="Helical" evidence="1">
    <location>
        <begin position="398"/>
        <end position="420"/>
    </location>
</feature>
<proteinExistence type="predicted"/>
<organism evidence="3 4">
    <name type="scientific">Lophium mytilinum</name>
    <dbReference type="NCBI Taxonomy" id="390894"/>
    <lineage>
        <taxon>Eukaryota</taxon>
        <taxon>Fungi</taxon>
        <taxon>Dikarya</taxon>
        <taxon>Ascomycota</taxon>
        <taxon>Pezizomycotina</taxon>
        <taxon>Dothideomycetes</taxon>
        <taxon>Pleosporomycetidae</taxon>
        <taxon>Mytilinidiales</taxon>
        <taxon>Mytilinidiaceae</taxon>
        <taxon>Lophium</taxon>
    </lineage>
</organism>
<evidence type="ECO:0000313" key="4">
    <source>
        <dbReference type="Proteomes" id="UP000799750"/>
    </source>
</evidence>
<dbReference type="AlphaFoldDB" id="A0A6A6QPN3"/>
<keyword evidence="1" id="KW-1133">Transmembrane helix</keyword>
<gene>
    <name evidence="3" type="ORF">BU16DRAFT_589353</name>
</gene>
<dbReference type="Pfam" id="PF20163">
    <property type="entry name" value="DUF6536"/>
    <property type="match status" value="1"/>
</dbReference>
<dbReference type="Proteomes" id="UP000799750">
    <property type="component" value="Unassembled WGS sequence"/>
</dbReference>
<dbReference type="PANTHER" id="PTHR35395:SF1">
    <property type="entry name" value="DUF6536 DOMAIN-CONTAINING PROTEIN"/>
    <property type="match status" value="1"/>
</dbReference>
<feature type="transmembrane region" description="Helical" evidence="1">
    <location>
        <begin position="455"/>
        <end position="480"/>
    </location>
</feature>
<evidence type="ECO:0000259" key="2">
    <source>
        <dbReference type="Pfam" id="PF20163"/>
    </source>
</evidence>
<feature type="transmembrane region" description="Helical" evidence="1">
    <location>
        <begin position="6"/>
        <end position="23"/>
    </location>
</feature>
<keyword evidence="1" id="KW-0812">Transmembrane</keyword>
<reference evidence="3" key="1">
    <citation type="journal article" date="2020" name="Stud. Mycol.">
        <title>101 Dothideomycetes genomes: a test case for predicting lifestyles and emergence of pathogens.</title>
        <authorList>
            <person name="Haridas S."/>
            <person name="Albert R."/>
            <person name="Binder M."/>
            <person name="Bloem J."/>
            <person name="Labutti K."/>
            <person name="Salamov A."/>
            <person name="Andreopoulos B."/>
            <person name="Baker S."/>
            <person name="Barry K."/>
            <person name="Bills G."/>
            <person name="Bluhm B."/>
            <person name="Cannon C."/>
            <person name="Castanera R."/>
            <person name="Culley D."/>
            <person name="Daum C."/>
            <person name="Ezra D."/>
            <person name="Gonzalez J."/>
            <person name="Henrissat B."/>
            <person name="Kuo A."/>
            <person name="Liang C."/>
            <person name="Lipzen A."/>
            <person name="Lutzoni F."/>
            <person name="Magnuson J."/>
            <person name="Mondo S."/>
            <person name="Nolan M."/>
            <person name="Ohm R."/>
            <person name="Pangilinan J."/>
            <person name="Park H.-J."/>
            <person name="Ramirez L."/>
            <person name="Alfaro M."/>
            <person name="Sun H."/>
            <person name="Tritt A."/>
            <person name="Yoshinaga Y."/>
            <person name="Zwiers L.-H."/>
            <person name="Turgeon B."/>
            <person name="Goodwin S."/>
            <person name="Spatafora J."/>
            <person name="Crous P."/>
            <person name="Grigoriev I."/>
        </authorList>
    </citation>
    <scope>NUCLEOTIDE SEQUENCE</scope>
    <source>
        <strain evidence="3">CBS 269.34</strain>
    </source>
</reference>
<evidence type="ECO:0000256" key="1">
    <source>
        <dbReference type="SAM" id="Phobius"/>
    </source>
</evidence>
<dbReference type="OrthoDB" id="5429634at2759"/>
<keyword evidence="1" id="KW-0472">Membrane</keyword>
<dbReference type="PANTHER" id="PTHR35395">
    <property type="entry name" value="DUF6536 DOMAIN-CONTAINING PROTEIN"/>
    <property type="match status" value="1"/>
</dbReference>
<name>A0A6A6QPN3_9PEZI</name>
<sequence>GFITSAFVLTANVVCLVVFHVKYGSKSNRGVIPIYNGDCNWVKNAGIFSHICINILSTLLLGASNLCMQLLAAPTRDEVNRAHRKKVWLDIGAPSLRNLKYIAKSRRILWFCLGLSSIPIHFMYNSAISTSIPLYGYVTIVASENFLHGADIGNWTEITSAGVDPVRNRVPNIDTWNSSQEFEKIQANAPDISIFEKLSNRDCVEKYAKIYGARTSLVVITEALPEDRNASVHQYIFWPAKFDFGSRYNPCTGLYNLQEGDYQRTNPSCRHVSSNTQADYDNWHRFNRTVLYCLSEKLHGSHCSINYAPSIFLAICCFSTLKCVCILATLSHKQPTLSTLGDAIASFLEDPDDASAHMGPVTKVMFKSRKSRVWTEPSPLLWLPRPLRWYSGPSARRWIFTITVYTLAISGALASVIPGIHGTKARSGKGVSWEMKQNIGRADSDSFNGYSLPKYGTLAFIENVIWANMWQVILLLYIVAL</sequence>